<sequence>MALPTHFTLNNGENMPVTGLGCWMGEPGQGDRVYAMCMTALKLGYRHFDTASGYGNEEFVGKALRDSGIPRNELYVTTKLPNNLHGNVREGFDESLRKLDCEYIDMYLIHWPQAVAGSHPGPEGKTRVLAPDEFPTIIDTWKAMEELLPTGKVRSIGVSNFSISTLSQLLPHCTVVPATNQVELHPCLPQDDLKTFCDEKGILLTAYSPLGRPEPNSKLSLFTDPDIIFLAAKNNITSGQLVLNWAVQRGTVVVPKSESPERLAANFQLKKLTDEDMTALNAFHTQPGRHRSLLTFHRDDCTVFGWTYEQLGWNMTQGGVVSASRL</sequence>
<dbReference type="InterPro" id="IPR020471">
    <property type="entry name" value="AKR"/>
</dbReference>
<dbReference type="PRINTS" id="PR00069">
    <property type="entry name" value="ALDKETRDTASE"/>
</dbReference>
<reference evidence="8 9" key="1">
    <citation type="journal article" date="2019" name="Nat. Ecol. Evol.">
        <title>Megaphylogeny resolves global patterns of mushroom evolution.</title>
        <authorList>
            <person name="Varga T."/>
            <person name="Krizsan K."/>
            <person name="Foldi C."/>
            <person name="Dima B."/>
            <person name="Sanchez-Garcia M."/>
            <person name="Sanchez-Ramirez S."/>
            <person name="Szollosi G.J."/>
            <person name="Szarkandi J.G."/>
            <person name="Papp V."/>
            <person name="Albert L."/>
            <person name="Andreopoulos W."/>
            <person name="Angelini C."/>
            <person name="Antonin V."/>
            <person name="Barry K.W."/>
            <person name="Bougher N.L."/>
            <person name="Buchanan P."/>
            <person name="Buyck B."/>
            <person name="Bense V."/>
            <person name="Catcheside P."/>
            <person name="Chovatia M."/>
            <person name="Cooper J."/>
            <person name="Damon W."/>
            <person name="Desjardin D."/>
            <person name="Finy P."/>
            <person name="Geml J."/>
            <person name="Haridas S."/>
            <person name="Hughes K."/>
            <person name="Justo A."/>
            <person name="Karasinski D."/>
            <person name="Kautmanova I."/>
            <person name="Kiss B."/>
            <person name="Kocsube S."/>
            <person name="Kotiranta H."/>
            <person name="LaButti K.M."/>
            <person name="Lechner B.E."/>
            <person name="Liimatainen K."/>
            <person name="Lipzen A."/>
            <person name="Lukacs Z."/>
            <person name="Mihaltcheva S."/>
            <person name="Morgado L.N."/>
            <person name="Niskanen T."/>
            <person name="Noordeloos M.E."/>
            <person name="Ohm R.A."/>
            <person name="Ortiz-Santana B."/>
            <person name="Ovrebo C."/>
            <person name="Racz N."/>
            <person name="Riley R."/>
            <person name="Savchenko A."/>
            <person name="Shiryaev A."/>
            <person name="Soop K."/>
            <person name="Spirin V."/>
            <person name="Szebenyi C."/>
            <person name="Tomsovsky M."/>
            <person name="Tulloss R.E."/>
            <person name="Uehling J."/>
            <person name="Grigoriev I.V."/>
            <person name="Vagvolgyi C."/>
            <person name="Papp T."/>
            <person name="Martin F.M."/>
            <person name="Miettinen O."/>
            <person name="Hibbett D.S."/>
            <person name="Nagy L.G."/>
        </authorList>
    </citation>
    <scope>NUCLEOTIDE SEQUENCE [LARGE SCALE GENOMIC DNA]</scope>
    <source>
        <strain evidence="8 9">CBS 309.79</strain>
    </source>
</reference>
<accession>A0A5C3R0T8</accession>
<dbReference type="Proteomes" id="UP000305067">
    <property type="component" value="Unassembled WGS sequence"/>
</dbReference>
<proteinExistence type="inferred from homology"/>
<evidence type="ECO:0000256" key="3">
    <source>
        <dbReference type="ARBA" id="ARBA00023002"/>
    </source>
</evidence>
<dbReference type="AlphaFoldDB" id="A0A5C3R0T8"/>
<evidence type="ECO:0000256" key="4">
    <source>
        <dbReference type="PIRSR" id="PIRSR000097-1"/>
    </source>
</evidence>
<comment type="similarity">
    <text evidence="1">Belongs to the aldo/keto reductase family.</text>
</comment>
<dbReference type="InterPro" id="IPR036812">
    <property type="entry name" value="NAD(P)_OxRdtase_dom_sf"/>
</dbReference>
<dbReference type="SUPFAM" id="SSF51430">
    <property type="entry name" value="NAD(P)-linked oxidoreductase"/>
    <property type="match status" value="1"/>
</dbReference>
<name>A0A5C3R0T8_9AGAR</name>
<dbReference type="STRING" id="1884261.A0A5C3R0T8"/>
<evidence type="ECO:0000256" key="1">
    <source>
        <dbReference type="ARBA" id="ARBA00007905"/>
    </source>
</evidence>
<feature type="binding site" evidence="5">
    <location>
        <position position="110"/>
    </location>
    <ligand>
        <name>substrate</name>
    </ligand>
</feature>
<protein>
    <submittedName>
        <fullName evidence="8">Aldo/keto reductase</fullName>
    </submittedName>
</protein>
<dbReference type="PANTHER" id="PTHR43827:SF3">
    <property type="entry name" value="NADP-DEPENDENT OXIDOREDUCTASE DOMAIN-CONTAINING PROTEIN"/>
    <property type="match status" value="1"/>
</dbReference>
<dbReference type="PIRSF" id="PIRSF000097">
    <property type="entry name" value="AKR"/>
    <property type="match status" value="1"/>
</dbReference>
<feature type="active site" description="Proton donor" evidence="4">
    <location>
        <position position="54"/>
    </location>
</feature>
<dbReference type="PANTHER" id="PTHR43827">
    <property type="entry name" value="2,5-DIKETO-D-GLUCONIC ACID REDUCTASE"/>
    <property type="match status" value="1"/>
</dbReference>
<dbReference type="Gene3D" id="3.20.20.100">
    <property type="entry name" value="NADP-dependent oxidoreductase domain"/>
    <property type="match status" value="1"/>
</dbReference>
<organism evidence="8 9">
    <name type="scientific">Pterulicium gracile</name>
    <dbReference type="NCBI Taxonomy" id="1884261"/>
    <lineage>
        <taxon>Eukaryota</taxon>
        <taxon>Fungi</taxon>
        <taxon>Dikarya</taxon>
        <taxon>Basidiomycota</taxon>
        <taxon>Agaricomycotina</taxon>
        <taxon>Agaricomycetes</taxon>
        <taxon>Agaricomycetidae</taxon>
        <taxon>Agaricales</taxon>
        <taxon>Pleurotineae</taxon>
        <taxon>Pterulaceae</taxon>
        <taxon>Pterulicium</taxon>
    </lineage>
</organism>
<dbReference type="InterPro" id="IPR018170">
    <property type="entry name" value="Aldo/ket_reductase_CS"/>
</dbReference>
<keyword evidence="3" id="KW-0560">Oxidoreductase</keyword>
<keyword evidence="9" id="KW-1185">Reference proteome</keyword>
<dbReference type="CDD" id="cd19071">
    <property type="entry name" value="AKR_AKR1-5-like"/>
    <property type="match status" value="1"/>
</dbReference>
<dbReference type="OrthoDB" id="5945798at2759"/>
<feature type="domain" description="NADP-dependent oxidoreductase" evidence="7">
    <location>
        <begin position="27"/>
        <end position="282"/>
    </location>
</feature>
<keyword evidence="2" id="KW-0521">NADP</keyword>
<evidence type="ECO:0000313" key="8">
    <source>
        <dbReference type="EMBL" id="TFL07208.1"/>
    </source>
</evidence>
<dbReference type="PROSITE" id="PS00798">
    <property type="entry name" value="ALDOKETO_REDUCTASE_1"/>
    <property type="match status" value="1"/>
</dbReference>
<dbReference type="GO" id="GO:0016616">
    <property type="term" value="F:oxidoreductase activity, acting on the CH-OH group of donors, NAD or NADP as acceptor"/>
    <property type="evidence" value="ECO:0007669"/>
    <property type="project" value="UniProtKB-ARBA"/>
</dbReference>
<dbReference type="EMBL" id="ML178814">
    <property type="protein sequence ID" value="TFL07208.1"/>
    <property type="molecule type" value="Genomic_DNA"/>
</dbReference>
<dbReference type="PROSITE" id="PS00062">
    <property type="entry name" value="ALDOKETO_REDUCTASE_2"/>
    <property type="match status" value="1"/>
</dbReference>
<dbReference type="InterPro" id="IPR023210">
    <property type="entry name" value="NADP_OxRdtase_dom"/>
</dbReference>
<evidence type="ECO:0000256" key="5">
    <source>
        <dbReference type="PIRSR" id="PIRSR000097-2"/>
    </source>
</evidence>
<dbReference type="FunFam" id="3.20.20.100:FF:000002">
    <property type="entry name" value="2,5-diketo-D-gluconic acid reductase A"/>
    <property type="match status" value="1"/>
</dbReference>
<evidence type="ECO:0000259" key="7">
    <source>
        <dbReference type="Pfam" id="PF00248"/>
    </source>
</evidence>
<dbReference type="Pfam" id="PF00248">
    <property type="entry name" value="Aldo_ket_red"/>
    <property type="match status" value="1"/>
</dbReference>
<feature type="site" description="Lowers pKa of active site Tyr" evidence="6">
    <location>
        <position position="79"/>
    </location>
</feature>
<gene>
    <name evidence="8" type="ORF">BDV98DRAFT_599533</name>
</gene>
<evidence type="ECO:0000256" key="2">
    <source>
        <dbReference type="ARBA" id="ARBA00022857"/>
    </source>
</evidence>
<evidence type="ECO:0000313" key="9">
    <source>
        <dbReference type="Proteomes" id="UP000305067"/>
    </source>
</evidence>
<evidence type="ECO:0000256" key="6">
    <source>
        <dbReference type="PIRSR" id="PIRSR000097-3"/>
    </source>
</evidence>